<accession>A0ABM6X2L9</accession>
<reference evidence="1 2" key="1">
    <citation type="journal article" date="2018" name="Int J Genomics">
        <title>Comparative Genomics of the First and Complete Genome of "Actinobacillus porcitonsillarum" Supports the Novel Species Hypothesis.</title>
        <authorList>
            <person name="Dona V."/>
            <person name="Perreten V."/>
        </authorList>
    </citation>
    <scope>NUCLEOTIDE SEQUENCE [LARGE SCALE GENOMIC DNA]</scope>
    <source>
        <strain evidence="1 2">S4074</strain>
    </source>
</reference>
<proteinExistence type="predicted"/>
<dbReference type="Proteomes" id="UP000251823">
    <property type="component" value="Chromosome"/>
</dbReference>
<reference evidence="2" key="2">
    <citation type="submission" date="2018-06" db="EMBL/GenBank/DDBJ databases">
        <title>Complete genome sequence of Actinobacillus pleuropneumoniae serotype 1 strain S4074 obtained by Oxford Nanopore and Illumina sequencing technologies.</title>
        <authorList>
            <person name="Dona V."/>
            <person name="Perreten V."/>
        </authorList>
    </citation>
    <scope>NUCLEOTIDE SEQUENCE [LARGE SCALE GENOMIC DNA]</scope>
    <source>
        <strain evidence="2">S4074</strain>
    </source>
</reference>
<organism evidence="1 2">
    <name type="scientific">Actinobacillus pleuropneumoniae</name>
    <name type="common">Haemophilus pleuropneumoniae</name>
    <dbReference type="NCBI Taxonomy" id="715"/>
    <lineage>
        <taxon>Bacteria</taxon>
        <taxon>Pseudomonadati</taxon>
        <taxon>Pseudomonadota</taxon>
        <taxon>Gammaproteobacteria</taxon>
        <taxon>Pasteurellales</taxon>
        <taxon>Pasteurellaceae</taxon>
        <taxon>Actinobacillus</taxon>
    </lineage>
</organism>
<sequence length="265" mass="29725">MEKIIKEIASLASNGLNVGALAGTPAILARDDFEIKSLEHLQPTPNRIRQAVTVSTAQSLIDYTNKFKIAGTAIFCDLDSLSVKTIFDYHANPQEARWGDHTASYTCPHSKDWKAWTAKNKSAMSQIEFAQFIENNIHCVASEGNTVSGAELLAMVLAFEETRKSEFKSVQRLQDGTMTFAFTDEKSGGGKTRLPEEISLGLQPFHNGDYYQIKARIRYRIKDGLLTLWYELINPEKVIEDAFNTTIENLKSNIPDVEFYEGYLA</sequence>
<evidence type="ECO:0000313" key="2">
    <source>
        <dbReference type="Proteomes" id="UP000251823"/>
    </source>
</evidence>
<protein>
    <submittedName>
        <fullName evidence="1">DUF2303 family protein</fullName>
    </submittedName>
</protein>
<dbReference type="GeneID" id="48598665"/>
<dbReference type="RefSeq" id="WP_005596630.1">
    <property type="nucleotide sequence ID" value="NZ_CBDBSU010000003.1"/>
</dbReference>
<keyword evidence="2" id="KW-1185">Reference proteome</keyword>
<dbReference type="Pfam" id="PF10065">
    <property type="entry name" value="DUF2303"/>
    <property type="match status" value="1"/>
</dbReference>
<gene>
    <name evidence="1" type="ORF">DRF63_02630</name>
</gene>
<evidence type="ECO:0000313" key="1">
    <source>
        <dbReference type="EMBL" id="AXA20981.1"/>
    </source>
</evidence>
<name>A0ABM6X2L9_ACTPL</name>
<dbReference type="EMBL" id="CP030753">
    <property type="protein sequence ID" value="AXA20981.1"/>
    <property type="molecule type" value="Genomic_DNA"/>
</dbReference>
<dbReference type="InterPro" id="IPR019276">
    <property type="entry name" value="DUF2303"/>
</dbReference>